<proteinExistence type="predicted"/>
<evidence type="ECO:0000256" key="6">
    <source>
        <dbReference type="PROSITE-ProRule" id="PRU00421"/>
    </source>
</evidence>
<evidence type="ECO:0000313" key="9">
    <source>
        <dbReference type="Proteomes" id="UP000176288"/>
    </source>
</evidence>
<organism evidence="8 9">
    <name type="scientific">Boudabousia tangfeifanii</name>
    <dbReference type="NCBI Taxonomy" id="1912795"/>
    <lineage>
        <taxon>Bacteria</taxon>
        <taxon>Bacillati</taxon>
        <taxon>Actinomycetota</taxon>
        <taxon>Actinomycetes</taxon>
        <taxon>Actinomycetales</taxon>
        <taxon>Actinomycetaceae</taxon>
        <taxon>Boudabousia</taxon>
    </lineage>
</organism>
<feature type="domain" description="PTS EIIB type-1" evidence="7">
    <location>
        <begin position="2"/>
        <end position="83"/>
    </location>
</feature>
<protein>
    <recommendedName>
        <fullName evidence="7">PTS EIIB type-1 domain-containing protein</fullName>
    </recommendedName>
</protein>
<keyword evidence="9" id="KW-1185">Reference proteome</keyword>
<dbReference type="STRING" id="1912795.BK816_03075"/>
<keyword evidence="2" id="KW-0762">Sugar transport</keyword>
<dbReference type="InterPro" id="IPR050429">
    <property type="entry name" value="PTS_Glucose_EIICBA"/>
</dbReference>
<dbReference type="InterPro" id="IPR036878">
    <property type="entry name" value="Glu_permease_IIB"/>
</dbReference>
<name>A0A1D9MJ80_9ACTO</name>
<dbReference type="AlphaFoldDB" id="A0A1D9MJ80"/>
<dbReference type="GO" id="GO:0009401">
    <property type="term" value="P:phosphoenolpyruvate-dependent sugar phosphotransferase system"/>
    <property type="evidence" value="ECO:0007669"/>
    <property type="project" value="UniProtKB-KW"/>
</dbReference>
<keyword evidence="3" id="KW-0808">Transferase</keyword>
<keyword evidence="1" id="KW-0813">Transport</keyword>
<dbReference type="GO" id="GO:0008982">
    <property type="term" value="F:protein-N(PI)-phosphohistidine-sugar phosphotransferase activity"/>
    <property type="evidence" value="ECO:0007669"/>
    <property type="project" value="InterPro"/>
</dbReference>
<evidence type="ECO:0000256" key="4">
    <source>
        <dbReference type="ARBA" id="ARBA00022683"/>
    </source>
</evidence>
<evidence type="ECO:0000256" key="5">
    <source>
        <dbReference type="ARBA" id="ARBA00022777"/>
    </source>
</evidence>
<evidence type="ECO:0000259" key="7">
    <source>
        <dbReference type="PROSITE" id="PS51098"/>
    </source>
</evidence>
<evidence type="ECO:0000256" key="2">
    <source>
        <dbReference type="ARBA" id="ARBA00022597"/>
    </source>
</evidence>
<dbReference type="SUPFAM" id="SSF55604">
    <property type="entry name" value="Glucose permease domain IIB"/>
    <property type="match status" value="1"/>
</dbReference>
<keyword evidence="4" id="KW-0598">Phosphotransferase system</keyword>
<dbReference type="Gene3D" id="3.30.1360.60">
    <property type="entry name" value="Glucose permease domain IIB"/>
    <property type="match status" value="1"/>
</dbReference>
<dbReference type="OrthoDB" id="2045873at2"/>
<sequence>MMTNIDLLISGLGGPENIVEIEPCITRLRIEVHSTEKIDSKQLRASGCHGLMQHGVGIQIVVGPHAELIAEQISQEIWSADDEKTEII</sequence>
<dbReference type="PROSITE" id="PS51098">
    <property type="entry name" value="PTS_EIIB_TYPE_1"/>
    <property type="match status" value="1"/>
</dbReference>
<dbReference type="Proteomes" id="UP000176288">
    <property type="component" value="Chromosome"/>
</dbReference>
<dbReference type="EMBL" id="CP017812">
    <property type="protein sequence ID" value="AOZ72401.1"/>
    <property type="molecule type" value="Genomic_DNA"/>
</dbReference>
<dbReference type="GO" id="GO:0016301">
    <property type="term" value="F:kinase activity"/>
    <property type="evidence" value="ECO:0007669"/>
    <property type="project" value="UniProtKB-KW"/>
</dbReference>
<dbReference type="RefSeq" id="WP_071163867.1">
    <property type="nucleotide sequence ID" value="NZ_CP017812.1"/>
</dbReference>
<dbReference type="Pfam" id="PF00367">
    <property type="entry name" value="PTS_EIIB"/>
    <property type="match status" value="1"/>
</dbReference>
<dbReference type="CDD" id="cd00212">
    <property type="entry name" value="PTS_IIB_glc"/>
    <property type="match status" value="1"/>
</dbReference>
<dbReference type="InterPro" id="IPR001996">
    <property type="entry name" value="PTS_IIB_1"/>
</dbReference>
<reference evidence="8 9" key="1">
    <citation type="submission" date="2016-10" db="EMBL/GenBank/DDBJ databases">
        <title>Actinomyces aegypiusis sp. nov., isolated from the Aegypius monachus in Qinghai Tibet Plateau China.</title>
        <authorList>
            <person name="Wang Y."/>
        </authorList>
    </citation>
    <scope>NUCLEOTIDE SEQUENCE [LARGE SCALE GENOMIC DNA]</scope>
    <source>
        <strain evidence="8 9">VUL4_3</strain>
    </source>
</reference>
<gene>
    <name evidence="8" type="ORF">BK816_03075</name>
</gene>
<evidence type="ECO:0000313" key="8">
    <source>
        <dbReference type="EMBL" id="AOZ72401.1"/>
    </source>
</evidence>
<evidence type="ECO:0000256" key="1">
    <source>
        <dbReference type="ARBA" id="ARBA00022448"/>
    </source>
</evidence>
<dbReference type="InterPro" id="IPR018113">
    <property type="entry name" value="PTrfase_EIIB_Cys"/>
</dbReference>
<accession>A0A1D9MJ80</accession>
<evidence type="ECO:0000256" key="3">
    <source>
        <dbReference type="ARBA" id="ARBA00022679"/>
    </source>
</evidence>
<dbReference type="GO" id="GO:0015764">
    <property type="term" value="P:N-acetylglucosamine transport"/>
    <property type="evidence" value="ECO:0007669"/>
    <property type="project" value="TreeGrafter"/>
</dbReference>
<dbReference type="GO" id="GO:0090563">
    <property type="term" value="F:protein-phosphocysteine-sugar phosphotransferase activity"/>
    <property type="evidence" value="ECO:0007669"/>
    <property type="project" value="TreeGrafter"/>
</dbReference>
<dbReference type="KEGG" id="avu:BK816_03075"/>
<keyword evidence="5" id="KW-0418">Kinase</keyword>
<dbReference type="GO" id="GO:0005886">
    <property type="term" value="C:plasma membrane"/>
    <property type="evidence" value="ECO:0007669"/>
    <property type="project" value="TreeGrafter"/>
</dbReference>
<feature type="active site" description="Phosphocysteine intermediate; for EIIB activity" evidence="6">
    <location>
        <position position="24"/>
    </location>
</feature>
<dbReference type="PANTHER" id="PTHR30009:SF4">
    <property type="entry name" value="PTS SYSTEM N-ACETYLGLUCOSAMINE-SPECIFIC EIICBA COMPONENT"/>
    <property type="match status" value="1"/>
</dbReference>
<dbReference type="PANTHER" id="PTHR30009">
    <property type="entry name" value="CYTOCHROME C-TYPE SYNTHESIS PROTEIN AND PTS TRANSMEMBRANE COMPONENT"/>
    <property type="match status" value="1"/>
</dbReference>